<dbReference type="KEGG" id="dcr:108226052"/>
<dbReference type="PANTHER" id="PTHR33095:SF57">
    <property type="entry name" value="EXPRESSED PROTEIN"/>
    <property type="match status" value="1"/>
</dbReference>
<organism evidence="2 3">
    <name type="scientific">Daucus carota subsp. sativus</name>
    <name type="common">Carrot</name>
    <dbReference type="NCBI Taxonomy" id="79200"/>
    <lineage>
        <taxon>Eukaryota</taxon>
        <taxon>Viridiplantae</taxon>
        <taxon>Streptophyta</taxon>
        <taxon>Embryophyta</taxon>
        <taxon>Tracheophyta</taxon>
        <taxon>Spermatophyta</taxon>
        <taxon>Magnoliopsida</taxon>
        <taxon>eudicotyledons</taxon>
        <taxon>Gunneridae</taxon>
        <taxon>Pentapetalae</taxon>
        <taxon>asterids</taxon>
        <taxon>campanulids</taxon>
        <taxon>Apiales</taxon>
        <taxon>Apiaceae</taxon>
        <taxon>Apioideae</taxon>
        <taxon>Scandiceae</taxon>
        <taxon>Daucinae</taxon>
        <taxon>Daucus</taxon>
        <taxon>Daucus sect. Daucus</taxon>
    </lineage>
</organism>
<dbReference type="EMBL" id="CP093348">
    <property type="protein sequence ID" value="WOH04701.1"/>
    <property type="molecule type" value="Genomic_DNA"/>
</dbReference>
<dbReference type="Proteomes" id="UP000077755">
    <property type="component" value="Chromosome 6"/>
</dbReference>
<keyword evidence="3" id="KW-1185">Reference proteome</keyword>
<reference evidence="2" key="2">
    <citation type="submission" date="2022-03" db="EMBL/GenBank/DDBJ databases">
        <title>Draft title - Genomic analysis of global carrot germplasm unveils the trajectory of domestication and the origin of high carotenoid orange carrot.</title>
        <authorList>
            <person name="Iorizzo M."/>
            <person name="Ellison S."/>
            <person name="Senalik D."/>
            <person name="Macko-Podgorni A."/>
            <person name="Grzebelus D."/>
            <person name="Bostan H."/>
            <person name="Rolling W."/>
            <person name="Curaba J."/>
            <person name="Simon P."/>
        </authorList>
    </citation>
    <scope>NUCLEOTIDE SEQUENCE</scope>
    <source>
        <tissue evidence="2">Leaf</tissue>
    </source>
</reference>
<feature type="compositionally biased region" description="Low complexity" evidence="1">
    <location>
        <begin position="82"/>
        <end position="96"/>
    </location>
</feature>
<evidence type="ECO:0000313" key="2">
    <source>
        <dbReference type="EMBL" id="WOH04701.1"/>
    </source>
</evidence>
<dbReference type="Gramene" id="KZM90583">
    <property type="protein sequence ID" value="KZM90583"/>
    <property type="gene ID" value="DCAR_022052"/>
</dbReference>
<name>A0A161XD24_DAUCS</name>
<feature type="region of interest" description="Disordered" evidence="1">
    <location>
        <begin position="63"/>
        <end position="96"/>
    </location>
</feature>
<dbReference type="PANTHER" id="PTHR33095">
    <property type="entry name" value="OS07G0619500 PROTEIN"/>
    <property type="match status" value="1"/>
</dbReference>
<dbReference type="InterPro" id="IPR012442">
    <property type="entry name" value="DUF1645_plant"/>
</dbReference>
<evidence type="ECO:0000313" key="3">
    <source>
        <dbReference type="Proteomes" id="UP000077755"/>
    </source>
</evidence>
<dbReference type="AlphaFoldDB" id="A0A161XD24"/>
<evidence type="ECO:0000256" key="1">
    <source>
        <dbReference type="SAM" id="MobiDB-lite"/>
    </source>
</evidence>
<dbReference type="Pfam" id="PF07816">
    <property type="entry name" value="DUF1645"/>
    <property type="match status" value="1"/>
</dbReference>
<reference evidence="2" key="1">
    <citation type="journal article" date="2016" name="Nat. Genet.">
        <title>A high-quality carrot genome assembly provides new insights into carotenoid accumulation and asterid genome evolution.</title>
        <authorList>
            <person name="Iorizzo M."/>
            <person name="Ellison S."/>
            <person name="Senalik D."/>
            <person name="Zeng P."/>
            <person name="Satapoomin P."/>
            <person name="Huang J."/>
            <person name="Bowman M."/>
            <person name="Iovene M."/>
            <person name="Sanseverino W."/>
            <person name="Cavagnaro P."/>
            <person name="Yildiz M."/>
            <person name="Macko-Podgorni A."/>
            <person name="Moranska E."/>
            <person name="Grzebelus E."/>
            <person name="Grzebelus D."/>
            <person name="Ashrafi H."/>
            <person name="Zheng Z."/>
            <person name="Cheng S."/>
            <person name="Spooner D."/>
            <person name="Van Deynze A."/>
            <person name="Simon P."/>
        </authorList>
    </citation>
    <scope>NUCLEOTIDE SEQUENCE</scope>
    <source>
        <tissue evidence="2">Leaf</tissue>
    </source>
</reference>
<proteinExistence type="predicted"/>
<gene>
    <name evidence="2" type="ORF">DCAR_0624113</name>
</gene>
<accession>A0A161XD24</accession>
<sequence length="200" mass="23158">MRTLTQENIKTKDGEHNNRDFDFEFSSAFGYKKLHETPLFVYADELFDHGMIKPLKLYKHSDSLHKPSRTSSQPKDSKSTVDKSSLSSRSWSPSSNKKWKLTNLLLFRSVSEGHASSRDDQGIKRNETARLVKNDGERQRRKQGRNGHKMAMHYRSNRRRGEEIKRKTFLPYKKTLLGCSDIDPGVYEFCKGQAAVEIKC</sequence>
<protein>
    <submittedName>
        <fullName evidence="2">Uncharacterized protein</fullName>
    </submittedName>
</protein>